<dbReference type="Proteomes" id="UP001162802">
    <property type="component" value="Unassembled WGS sequence"/>
</dbReference>
<evidence type="ECO:0000313" key="2">
    <source>
        <dbReference type="Proteomes" id="UP001162802"/>
    </source>
</evidence>
<evidence type="ECO:0000313" key="1">
    <source>
        <dbReference type="EMBL" id="MCJ1961855.1"/>
    </source>
</evidence>
<proteinExistence type="predicted"/>
<organism evidence="1 2">
    <name type="scientific">Novosphingobium mangrovi</name>
    <name type="common">ex Hu et al. 2023</name>
    <dbReference type="NCBI Taxonomy" id="2930094"/>
    <lineage>
        <taxon>Bacteria</taxon>
        <taxon>Pseudomonadati</taxon>
        <taxon>Pseudomonadota</taxon>
        <taxon>Alphaproteobacteria</taxon>
        <taxon>Sphingomonadales</taxon>
        <taxon>Sphingomonadaceae</taxon>
        <taxon>Novosphingobium</taxon>
    </lineage>
</organism>
<protein>
    <submittedName>
        <fullName evidence="1">Pilus assembly protein</fullName>
    </submittedName>
</protein>
<sequence>MIRQISPMIASVARRLKALPGARAGVAVTETALVLPFFLGAGLAGIELANYSLTTLRVGQLAVQVADNASRIGDISTLENRKIYEADINDLLLGAKVQAGSGMDLYENGRVIVSSLEVNADEEQYIHWQRCMGTLQIVSSYGEEGDELPNGIGPEDRKVLAQSGDAVVFVEIAYTYQPLISKALMGARRIESIASYTVRSSRDLSQIYQVEGQAHAPVSSCDKFSDTAA</sequence>
<gene>
    <name evidence="1" type="ORF">MTR65_14265</name>
</gene>
<dbReference type="RefSeq" id="WP_243801334.1">
    <property type="nucleotide sequence ID" value="NZ_JALHAT010000028.1"/>
</dbReference>
<name>A0ABT0AF81_9SPHN</name>
<keyword evidence="2" id="KW-1185">Reference proteome</keyword>
<accession>A0ABT0AF81</accession>
<dbReference type="EMBL" id="JALHAT010000028">
    <property type="protein sequence ID" value="MCJ1961855.1"/>
    <property type="molecule type" value="Genomic_DNA"/>
</dbReference>
<reference evidence="1" key="1">
    <citation type="submission" date="2022-03" db="EMBL/GenBank/DDBJ databases">
        <title>Identification of a novel bacterium isolated from mangrove sediments.</title>
        <authorList>
            <person name="Pan X."/>
        </authorList>
    </citation>
    <scope>NUCLEOTIDE SEQUENCE</scope>
    <source>
        <strain evidence="1">B2637</strain>
    </source>
</reference>
<comment type="caution">
    <text evidence="1">The sequence shown here is derived from an EMBL/GenBank/DDBJ whole genome shotgun (WGS) entry which is preliminary data.</text>
</comment>